<feature type="domain" description="Ig-like" evidence="19">
    <location>
        <begin position="436"/>
        <end position="524"/>
    </location>
</feature>
<feature type="domain" description="Fibronectin type-III" evidence="20">
    <location>
        <begin position="1215"/>
        <end position="1309"/>
    </location>
</feature>
<evidence type="ECO:0000256" key="2">
    <source>
        <dbReference type="ARBA" id="ARBA00004624"/>
    </source>
</evidence>
<feature type="compositionally biased region" description="Low complexity" evidence="17">
    <location>
        <begin position="1432"/>
        <end position="1447"/>
    </location>
</feature>
<dbReference type="FunFam" id="2.60.40.10:FF:000028">
    <property type="entry name" value="Neuronal cell adhesion molecule"/>
    <property type="match status" value="1"/>
</dbReference>
<dbReference type="GO" id="GO:0007156">
    <property type="term" value="P:homophilic cell adhesion via plasma membrane adhesion molecules"/>
    <property type="evidence" value="ECO:0007669"/>
    <property type="project" value="TreeGrafter"/>
</dbReference>
<reference evidence="21 22" key="1">
    <citation type="journal article" date="2021" name="Sci. Rep.">
        <title>Chromosome anchoring in Senegalese sole (Solea senegalensis) reveals sex-associated markers and genome rearrangements in flatfish.</title>
        <authorList>
            <person name="Guerrero-Cozar I."/>
            <person name="Gomez-Garrido J."/>
            <person name="Berbel C."/>
            <person name="Martinez-Blanch J.F."/>
            <person name="Alioto T."/>
            <person name="Claros M.G."/>
            <person name="Gagnaire P.A."/>
            <person name="Manchado M."/>
        </authorList>
    </citation>
    <scope>NUCLEOTIDE SEQUENCE [LARGE SCALE GENOMIC DNA]</scope>
    <source>
        <strain evidence="21">Sse05_10M</strain>
    </source>
</reference>
<feature type="domain" description="Ig-like" evidence="19">
    <location>
        <begin position="711"/>
        <end position="801"/>
    </location>
</feature>
<evidence type="ECO:0000256" key="12">
    <source>
        <dbReference type="ARBA" id="ARBA00023180"/>
    </source>
</evidence>
<dbReference type="SMART" id="SM00408">
    <property type="entry name" value="IGc2"/>
    <property type="match status" value="5"/>
</dbReference>
<proteinExistence type="inferred from homology"/>
<dbReference type="Pfam" id="PF13927">
    <property type="entry name" value="Ig_3"/>
    <property type="match status" value="2"/>
</dbReference>
<evidence type="ECO:0000256" key="15">
    <source>
        <dbReference type="ARBA" id="ARBA00060042"/>
    </source>
</evidence>
<dbReference type="GO" id="GO:0070593">
    <property type="term" value="P:dendrite self-avoidance"/>
    <property type="evidence" value="ECO:0007669"/>
    <property type="project" value="TreeGrafter"/>
</dbReference>
<feature type="transmembrane region" description="Helical" evidence="18">
    <location>
        <begin position="1315"/>
        <end position="1336"/>
    </location>
</feature>
<feature type="region of interest" description="Disordered" evidence="17">
    <location>
        <begin position="1344"/>
        <end position="1366"/>
    </location>
</feature>
<feature type="domain" description="Fibronectin type-III" evidence="20">
    <location>
        <begin position="908"/>
        <end position="1002"/>
    </location>
</feature>
<dbReference type="FunFam" id="2.60.40.10:FF:000367">
    <property type="entry name" value="Neural cell adhesion molecule L1-like protein"/>
    <property type="match status" value="1"/>
</dbReference>
<dbReference type="InterPro" id="IPR003599">
    <property type="entry name" value="Ig_sub"/>
</dbReference>
<keyword evidence="4" id="KW-1003">Cell membrane</keyword>
<organism evidence="21 22">
    <name type="scientific">Solea senegalensis</name>
    <name type="common">Senegalese sole</name>
    <dbReference type="NCBI Taxonomy" id="28829"/>
    <lineage>
        <taxon>Eukaryota</taxon>
        <taxon>Metazoa</taxon>
        <taxon>Chordata</taxon>
        <taxon>Craniata</taxon>
        <taxon>Vertebrata</taxon>
        <taxon>Euteleostomi</taxon>
        <taxon>Actinopterygii</taxon>
        <taxon>Neopterygii</taxon>
        <taxon>Teleostei</taxon>
        <taxon>Neoteleostei</taxon>
        <taxon>Acanthomorphata</taxon>
        <taxon>Carangaria</taxon>
        <taxon>Pleuronectiformes</taxon>
        <taxon>Pleuronectoidei</taxon>
        <taxon>Soleidae</taxon>
        <taxon>Solea</taxon>
    </lineage>
</organism>
<name>A0AAV6SX85_SOLSE</name>
<feature type="domain" description="Fibronectin type-III" evidence="20">
    <location>
        <begin position="1007"/>
        <end position="1113"/>
    </location>
</feature>
<comment type="function">
    <text evidence="15">Neural cell adhesion molecule involved in the dynamics of cell adhesion and in the generation of transmembrane signals at tyrosine kinase receptors. During brain development, critical in multiple processes, including neuronal migration, axonal growth and fasciculation, and synaptogenesis. In the mature brain, plays a role in the dynamics of neuronal structure and function, including synaptic plasticity.</text>
</comment>
<feature type="domain" description="Fibronectin type-III" evidence="20">
    <location>
        <begin position="1117"/>
        <end position="1213"/>
    </location>
</feature>
<dbReference type="GO" id="GO:0030426">
    <property type="term" value="C:growth cone"/>
    <property type="evidence" value="ECO:0007669"/>
    <property type="project" value="UniProtKB-SubCell"/>
</dbReference>
<dbReference type="PROSITE" id="PS50853">
    <property type="entry name" value="FN3"/>
    <property type="match status" value="5"/>
</dbReference>
<feature type="region of interest" description="Disordered" evidence="17">
    <location>
        <begin position="889"/>
        <end position="916"/>
    </location>
</feature>
<comment type="similarity">
    <text evidence="3">Belongs to the immunoglobulin superfamily. L1/neurofascin/NgCAM family.</text>
</comment>
<keyword evidence="5 18" id="KW-0812">Transmembrane</keyword>
<evidence type="ECO:0000259" key="20">
    <source>
        <dbReference type="PROSITE" id="PS50853"/>
    </source>
</evidence>
<evidence type="ECO:0000256" key="1">
    <source>
        <dbReference type="ARBA" id="ARBA00004251"/>
    </source>
</evidence>
<feature type="compositionally biased region" description="Basic and acidic residues" evidence="17">
    <location>
        <begin position="1345"/>
        <end position="1366"/>
    </location>
</feature>
<evidence type="ECO:0000256" key="3">
    <source>
        <dbReference type="ARBA" id="ARBA00008588"/>
    </source>
</evidence>
<dbReference type="GO" id="GO:0007411">
    <property type="term" value="P:axon guidance"/>
    <property type="evidence" value="ECO:0007669"/>
    <property type="project" value="TreeGrafter"/>
</dbReference>
<dbReference type="Pfam" id="PF13882">
    <property type="entry name" value="Bravo_FIGEY"/>
    <property type="match status" value="1"/>
</dbReference>
<accession>A0AAV6SX85</accession>
<comment type="caution">
    <text evidence="21">The sequence shown here is derived from an EMBL/GenBank/DDBJ whole genome shotgun (WGS) entry which is preliminary data.</text>
</comment>
<feature type="region of interest" description="Disordered" evidence="17">
    <location>
        <begin position="170"/>
        <end position="215"/>
    </location>
</feature>
<dbReference type="InterPro" id="IPR013098">
    <property type="entry name" value="Ig_I-set"/>
</dbReference>
<dbReference type="SMART" id="SM00409">
    <property type="entry name" value="IG"/>
    <property type="match status" value="6"/>
</dbReference>
<keyword evidence="10 18" id="KW-0472">Membrane</keyword>
<keyword evidence="12" id="KW-0325">Glycoprotein</keyword>
<feature type="region of interest" description="Disordered" evidence="17">
    <location>
        <begin position="114"/>
        <end position="135"/>
    </location>
</feature>
<dbReference type="FunFam" id="2.60.40.10:FF:000005">
    <property type="entry name" value="Neuronal cell adhesion molecule"/>
    <property type="match status" value="1"/>
</dbReference>
<evidence type="ECO:0000256" key="8">
    <source>
        <dbReference type="ARBA" id="ARBA00022889"/>
    </source>
</evidence>
<dbReference type="SMART" id="SM00060">
    <property type="entry name" value="FN3"/>
    <property type="match status" value="5"/>
</dbReference>
<keyword evidence="9 18" id="KW-1133">Transmembrane helix</keyword>
<keyword evidence="14" id="KW-0393">Immunoglobulin domain</keyword>
<feature type="domain" description="Ig-like" evidence="19">
    <location>
        <begin position="529"/>
        <end position="616"/>
    </location>
</feature>
<feature type="region of interest" description="Disordered" evidence="17">
    <location>
        <begin position="1413"/>
        <end position="1453"/>
    </location>
</feature>
<evidence type="ECO:0000256" key="14">
    <source>
        <dbReference type="ARBA" id="ARBA00023319"/>
    </source>
</evidence>
<dbReference type="InterPro" id="IPR003598">
    <property type="entry name" value="Ig_sub2"/>
</dbReference>
<keyword evidence="8" id="KW-0130">Cell adhesion</keyword>
<dbReference type="EMBL" id="JAGKHQ010000003">
    <property type="protein sequence ID" value="KAG7521188.1"/>
    <property type="molecule type" value="Genomic_DNA"/>
</dbReference>
<keyword evidence="7" id="KW-0677">Repeat</keyword>
<evidence type="ECO:0000256" key="13">
    <source>
        <dbReference type="ARBA" id="ARBA00023273"/>
    </source>
</evidence>
<comment type="subcellular location">
    <subcellularLocation>
        <location evidence="1">Cell membrane</location>
        <topology evidence="1">Single-pass type I membrane protein</topology>
    </subcellularLocation>
    <subcellularLocation>
        <location evidence="2">Cell projection</location>
        <location evidence="2">Growth cone</location>
    </subcellularLocation>
</comment>
<dbReference type="GO" id="GO:0098632">
    <property type="term" value="F:cell-cell adhesion mediator activity"/>
    <property type="evidence" value="ECO:0007669"/>
    <property type="project" value="TreeGrafter"/>
</dbReference>
<dbReference type="InterPro" id="IPR007110">
    <property type="entry name" value="Ig-like_dom"/>
</dbReference>
<evidence type="ECO:0000256" key="4">
    <source>
        <dbReference type="ARBA" id="ARBA00022475"/>
    </source>
</evidence>
<dbReference type="InterPro" id="IPR026966">
    <property type="entry name" value="Neurofascin/L1/NrCAM_C"/>
</dbReference>
<dbReference type="FunFam" id="2.60.40.10:FF:002563">
    <property type="entry name" value="Neural cell adhesion molecule L1"/>
    <property type="match status" value="1"/>
</dbReference>
<evidence type="ECO:0000313" key="21">
    <source>
        <dbReference type="EMBL" id="KAG7521188.1"/>
    </source>
</evidence>
<evidence type="ECO:0000259" key="19">
    <source>
        <dbReference type="PROSITE" id="PS50835"/>
    </source>
</evidence>
<dbReference type="GO" id="GO:0005886">
    <property type="term" value="C:plasma membrane"/>
    <property type="evidence" value="ECO:0007669"/>
    <property type="project" value="UniProtKB-SubCell"/>
</dbReference>
<dbReference type="Pfam" id="PF00041">
    <property type="entry name" value="fn3"/>
    <property type="match status" value="5"/>
</dbReference>
<keyword evidence="22" id="KW-1185">Reference proteome</keyword>
<dbReference type="FunFam" id="2.60.40.10:FF:000078">
    <property type="entry name" value="Neuronal cell adhesion molecule"/>
    <property type="match status" value="1"/>
</dbReference>
<evidence type="ECO:0000256" key="16">
    <source>
        <dbReference type="ARBA" id="ARBA00074488"/>
    </source>
</evidence>
<keyword evidence="11" id="KW-1015">Disulfide bond</keyword>
<feature type="compositionally biased region" description="Polar residues" evidence="17">
    <location>
        <begin position="1413"/>
        <end position="1423"/>
    </location>
</feature>
<evidence type="ECO:0000256" key="9">
    <source>
        <dbReference type="ARBA" id="ARBA00022989"/>
    </source>
</evidence>
<dbReference type="PANTHER" id="PTHR10075">
    <property type="entry name" value="BASIGIN RELATED"/>
    <property type="match status" value="1"/>
</dbReference>
<dbReference type="InterPro" id="IPR003961">
    <property type="entry name" value="FN3_dom"/>
</dbReference>
<dbReference type="CDD" id="cd00063">
    <property type="entry name" value="FN3"/>
    <property type="match status" value="5"/>
</dbReference>
<evidence type="ECO:0000256" key="6">
    <source>
        <dbReference type="ARBA" id="ARBA00022729"/>
    </source>
</evidence>
<evidence type="ECO:0000256" key="10">
    <source>
        <dbReference type="ARBA" id="ARBA00023136"/>
    </source>
</evidence>
<dbReference type="Pfam" id="PF07679">
    <property type="entry name" value="I-set"/>
    <property type="match status" value="3"/>
</dbReference>
<evidence type="ECO:0000256" key="17">
    <source>
        <dbReference type="SAM" id="MobiDB-lite"/>
    </source>
</evidence>
<dbReference type="PROSITE" id="PS50835">
    <property type="entry name" value="IG_LIKE"/>
    <property type="match status" value="6"/>
</dbReference>
<dbReference type="PANTHER" id="PTHR10075:SF77">
    <property type="entry name" value="NEURONAL-GLIAL CELL ADHESION MOLECULE"/>
    <property type="match status" value="1"/>
</dbReference>
<feature type="domain" description="Ig-like" evidence="19">
    <location>
        <begin position="231"/>
        <end position="326"/>
    </location>
</feature>
<dbReference type="FunFam" id="2.60.40.10:FF:000057">
    <property type="entry name" value="neural cell adhesion molecule L1"/>
    <property type="match status" value="1"/>
</dbReference>
<feature type="domain" description="Fibronectin type-III" evidence="20">
    <location>
        <begin position="808"/>
        <end position="903"/>
    </location>
</feature>
<evidence type="ECO:0000256" key="5">
    <source>
        <dbReference type="ARBA" id="ARBA00022692"/>
    </source>
</evidence>
<feature type="domain" description="Ig-like" evidence="19">
    <location>
        <begin position="622"/>
        <end position="708"/>
    </location>
</feature>
<protein>
    <recommendedName>
        <fullName evidence="16">Neural cell adhesion molecule L1</fullName>
    </recommendedName>
</protein>
<gene>
    <name evidence="21" type="ORF">JOB18_044315</name>
</gene>
<evidence type="ECO:0000256" key="11">
    <source>
        <dbReference type="ARBA" id="ARBA00023157"/>
    </source>
</evidence>
<evidence type="ECO:0000313" key="22">
    <source>
        <dbReference type="Proteomes" id="UP000693946"/>
    </source>
</evidence>
<feature type="domain" description="Ig-like" evidence="19">
    <location>
        <begin position="331"/>
        <end position="421"/>
    </location>
</feature>
<feature type="compositionally biased region" description="Basic and acidic residues" evidence="17">
    <location>
        <begin position="170"/>
        <end position="194"/>
    </location>
</feature>
<keyword evidence="6" id="KW-0732">Signal</keyword>
<keyword evidence="13" id="KW-0966">Cell projection</keyword>
<evidence type="ECO:0000256" key="18">
    <source>
        <dbReference type="SAM" id="Phobius"/>
    </source>
</evidence>
<evidence type="ECO:0000256" key="7">
    <source>
        <dbReference type="ARBA" id="ARBA00022737"/>
    </source>
</evidence>
<dbReference type="Proteomes" id="UP000693946">
    <property type="component" value="Linkage Group LG11"/>
</dbReference>
<sequence length="1453" mass="162231">MKDPLQTLEIKTAVVFLCCVSDPPPPLTSNPPLQSCNIPVAVKGVSMSDLMCAEPEPETPIVCFFSEIFDSFPGFCEPDVTSGSTWLKGLQNHCRDGSFQLDCQLDDQDSLLGFRPQGDVRSQRGGGGDDRGKPQLQIRNHLDLWSFGYRVSIMSIIFRHLIKASAERREVHNQFHSQDEGKTEVDKEEKEERSCRRKGASVETGDQQEGPSRAAIHIPSTYHISDLKRPPVITTQPESVTVFSVEDLVMNCEATGNPPPIFHWTKDGEKFHPGSDPELKVTESTGLFAFYTLSNTVDTLKQYQGKYVCYASNELGTAVSNEAVLTTDVLPTLQREKKVDVKSEQGNSVVLKCNPPQSSMEPIIHWMDWRLHHIQLSPRVVVGKDGNLYFAHLTAEDSRDDYICNVQYLATRTILAKEPISLSALSSNSVVRNKRPQMMRPTGTRSTYHALRGQTIELECIVQGLPTPDVLWLRKDGELSESRTAKDMFDRRLRFTNISESDAGEYQCRANNSQGKITHTYTVIVEAAPYWTKEPVSQLYAPGETVRLDCQADGIPSPVITWTINGNPITANKDSRHTLTASGSLILHDVHFKDTAIYQCQASNKHGTILTNTNVYVIELPPQILTEDRNAYTYTEGKTALLECETFGSPKPNVVWESGSIPILADPRVNLLTNGGLEISNLTHDDEGFYTCSVVNTNLSITAELEVLNRTVILSLPQSLKVQQGHTAIFTCLPQVDPRLDTPLIQWRKNNQKLFQSHIDAKYTFEGPDLIIANVEPGDEGVYTCQVITKKDMAEASGTLTLCDRPDPPILLEITESKLRTATLIWTPGDDHNSPVLEFVIEFEDQGSKEKGWEALMRVRGNQEHASLSLWPYMSYRFRVTAINDFGKSDPSKPSEIHNTLAEAPDNNPEDVRSESIDPDSLVITWEEMSKRDFNGPDFKYRVLWRRVVGSGPKWNINYTTTTPFIVNDIGNFSAFELKVQAVNDKGAGPEPDPFIGYSGEDVPLEAPMDVGVVILNSTTIRVTWAPIERETVRGHLLGYKIYLTRTGSRGHHRGRRAKESENTIVVETEANEEKKMITDLRPFSHYTLEVTVFNSKGEGPASEMLAFKTHEGVPGPPLSLTLDSPSETEMTLHWTPPDQPNGILSGYLLQYQRIVETDDSPMQVVTIVDPTVTHLTLTNLDRHSHYQFYLRGRTATGDGEPIFREGATTLDGGPPTNFSLSVGENSVNLSWVAKKRHRNVNFQIHYLKKKVDSKWKKTEEVNSSQSFYQIQGLSPGSHYRLLFIYSNKTYWETDIETEGTEVTEIQQSFATQGWFIGVVSAIALLLLILLILCFVKRSKGGKYSVKDKEEGPMDSEARPMKDETFGEYRSLESDLEEKRTASLPSLCEESKLCSVDNLDFNGSSAITTELNMDESLVSQLSRPSEGPDSSPLNPTTAPPANNGTTNSVTILD</sequence>